<dbReference type="PANTHER" id="PTHR24056">
    <property type="entry name" value="CELL DIVISION PROTEIN KINASE"/>
    <property type="match status" value="1"/>
</dbReference>
<evidence type="ECO:0000256" key="8">
    <source>
        <dbReference type="SAM" id="MobiDB-lite"/>
    </source>
</evidence>
<dbReference type="GO" id="GO:0010556">
    <property type="term" value="P:regulation of macromolecule biosynthetic process"/>
    <property type="evidence" value="ECO:0007669"/>
    <property type="project" value="UniProtKB-ARBA"/>
</dbReference>
<dbReference type="Gene3D" id="3.30.200.20">
    <property type="entry name" value="Phosphorylase Kinase, domain 1"/>
    <property type="match status" value="1"/>
</dbReference>
<dbReference type="OrthoDB" id="1732493at2759"/>
<dbReference type="PROSITE" id="PS50011">
    <property type="entry name" value="PROTEIN_KINASE_DOM"/>
    <property type="match status" value="1"/>
</dbReference>
<evidence type="ECO:0000259" key="9">
    <source>
        <dbReference type="PROSITE" id="PS50011"/>
    </source>
</evidence>
<sequence length="470" mass="52511">MLVLAKKKELEEKEKARAKGKSPSKRPASSSESEEEEGLHVSKRAKSSHDASGSGPSSDNGVSGDGRALPPPKKFNPYTHHSGSESEDELQGSEEAAPRKPHKSRWESDDEEEPSSKPEVEDAPMPEAHEENDGSSGTDDDMSSGNRIPDMCQTSRGVDEYQYLHKISEGTYGIVYKGREKSTNRFVALKRIKQDKAKDGFPLTSLREINILTCLKHPNIVNVSEVVVSGSGGASSVFMVMEYLDHDLKRVSEMQRHRFTISQVKCIMQQLLSGLAYLHENWVIHRDLKFSNILYNNKGEVKICDFGLARQYGSPLQKYTQVVVTLWYRAPELLLGVDKYSTAIDMWSMGCVMGELLKGKPLFDGKSELGQLDKIIKIMGSPSEENWPGHKQLPNYPKVALGKEPCRLREMFPITSFTGGPTLTDKGFDLLSKLLAYDPEQRISAHDALNHPWFEERPLPASKEMLPTFG</sequence>
<keyword evidence="6" id="KW-0418">Kinase</keyword>
<evidence type="ECO:0000256" key="1">
    <source>
        <dbReference type="ARBA" id="ARBA00006485"/>
    </source>
</evidence>
<keyword evidence="3" id="KW-0597">Phosphoprotein</keyword>
<dbReference type="SUPFAM" id="SSF56112">
    <property type="entry name" value="Protein kinase-like (PK-like)"/>
    <property type="match status" value="1"/>
</dbReference>
<evidence type="ECO:0000256" key="4">
    <source>
        <dbReference type="ARBA" id="ARBA00022679"/>
    </source>
</evidence>
<comment type="caution">
    <text evidence="10">The sequence shown here is derived from an EMBL/GenBank/DDBJ whole genome shotgun (WGS) entry which is preliminary data.</text>
</comment>
<dbReference type="SMART" id="SM00220">
    <property type="entry name" value="S_TKc"/>
    <property type="match status" value="1"/>
</dbReference>
<feature type="domain" description="Protein kinase" evidence="9">
    <location>
        <begin position="161"/>
        <end position="454"/>
    </location>
</feature>
<accession>A0A8S1J5C8</accession>
<dbReference type="Gene3D" id="1.10.510.10">
    <property type="entry name" value="Transferase(Phosphotransferase) domain 1"/>
    <property type="match status" value="1"/>
</dbReference>
<dbReference type="Pfam" id="PF00069">
    <property type="entry name" value="Pkinase"/>
    <property type="match status" value="1"/>
</dbReference>
<evidence type="ECO:0000256" key="5">
    <source>
        <dbReference type="ARBA" id="ARBA00022741"/>
    </source>
</evidence>
<name>A0A8S1J5C8_9CHLO</name>
<dbReference type="InterPro" id="IPR011009">
    <property type="entry name" value="Kinase-like_dom_sf"/>
</dbReference>
<dbReference type="Proteomes" id="UP000708148">
    <property type="component" value="Unassembled WGS sequence"/>
</dbReference>
<keyword evidence="11" id="KW-1185">Reference proteome</keyword>
<dbReference type="GO" id="GO:0007346">
    <property type="term" value="P:regulation of mitotic cell cycle"/>
    <property type="evidence" value="ECO:0007669"/>
    <property type="project" value="TreeGrafter"/>
</dbReference>
<evidence type="ECO:0000256" key="2">
    <source>
        <dbReference type="ARBA" id="ARBA00022527"/>
    </source>
</evidence>
<keyword evidence="7" id="KW-0067">ATP-binding</keyword>
<evidence type="ECO:0000313" key="10">
    <source>
        <dbReference type="EMBL" id="CAD7701429.1"/>
    </source>
</evidence>
<dbReference type="GO" id="GO:0005524">
    <property type="term" value="F:ATP binding"/>
    <property type="evidence" value="ECO:0007669"/>
    <property type="project" value="UniProtKB-KW"/>
</dbReference>
<evidence type="ECO:0000256" key="7">
    <source>
        <dbReference type="ARBA" id="ARBA00022840"/>
    </source>
</evidence>
<dbReference type="FunFam" id="3.30.200.20:FF:000172">
    <property type="entry name" value="cyclin-dependent kinase G-2 isoform X1"/>
    <property type="match status" value="1"/>
</dbReference>
<dbReference type="PANTHER" id="PTHR24056:SF107">
    <property type="entry name" value="CYCLIN-DEPENDENT KINASE 11A-RELATED"/>
    <property type="match status" value="1"/>
</dbReference>
<keyword evidence="4" id="KW-0808">Transferase</keyword>
<dbReference type="InterPro" id="IPR000719">
    <property type="entry name" value="Prot_kinase_dom"/>
</dbReference>
<evidence type="ECO:0000256" key="3">
    <source>
        <dbReference type="ARBA" id="ARBA00022553"/>
    </source>
</evidence>
<reference evidence="10" key="1">
    <citation type="submission" date="2020-12" db="EMBL/GenBank/DDBJ databases">
        <authorList>
            <person name="Iha C."/>
        </authorList>
    </citation>
    <scope>NUCLEOTIDE SEQUENCE</scope>
</reference>
<dbReference type="GO" id="GO:0080090">
    <property type="term" value="P:regulation of primary metabolic process"/>
    <property type="evidence" value="ECO:0007669"/>
    <property type="project" value="UniProtKB-ARBA"/>
</dbReference>
<evidence type="ECO:0000313" key="11">
    <source>
        <dbReference type="Proteomes" id="UP000708148"/>
    </source>
</evidence>
<dbReference type="PROSITE" id="PS00108">
    <property type="entry name" value="PROTEIN_KINASE_ST"/>
    <property type="match status" value="1"/>
</dbReference>
<dbReference type="InterPro" id="IPR045267">
    <property type="entry name" value="CDK11/PITSLRE_STKc"/>
</dbReference>
<evidence type="ECO:0000256" key="6">
    <source>
        <dbReference type="ARBA" id="ARBA00022777"/>
    </source>
</evidence>
<dbReference type="EMBL" id="CAJHUC010001534">
    <property type="protein sequence ID" value="CAD7701429.1"/>
    <property type="molecule type" value="Genomic_DNA"/>
</dbReference>
<dbReference type="InterPro" id="IPR050108">
    <property type="entry name" value="CDK"/>
</dbReference>
<feature type="region of interest" description="Disordered" evidence="8">
    <location>
        <begin position="1"/>
        <end position="154"/>
    </location>
</feature>
<protein>
    <recommendedName>
        <fullName evidence="9">Protein kinase domain-containing protein</fullName>
    </recommendedName>
</protein>
<feature type="compositionally biased region" description="Basic and acidic residues" evidence="8">
    <location>
        <begin position="1"/>
        <end position="17"/>
    </location>
</feature>
<keyword evidence="2" id="KW-0723">Serine/threonine-protein kinase</keyword>
<feature type="compositionally biased region" description="Low complexity" evidence="8">
    <location>
        <begin position="50"/>
        <end position="59"/>
    </location>
</feature>
<dbReference type="InterPro" id="IPR008271">
    <property type="entry name" value="Ser/Thr_kinase_AS"/>
</dbReference>
<dbReference type="CDD" id="cd07843">
    <property type="entry name" value="STKc_CDC2L1"/>
    <property type="match status" value="1"/>
</dbReference>
<comment type="similarity">
    <text evidence="1">Belongs to the protein kinase superfamily. CMGC Ser/Thr protein kinase family. CDC2/CDKX subfamily.</text>
</comment>
<gene>
    <name evidence="10" type="ORF">OSTQU699_LOCUS6788</name>
</gene>
<dbReference type="FunFam" id="1.10.510.10:FF:000211">
    <property type="entry name" value="Cyclin-dependent kinase G-2"/>
    <property type="match status" value="1"/>
</dbReference>
<proteinExistence type="inferred from homology"/>
<dbReference type="GO" id="GO:0004674">
    <property type="term" value="F:protein serine/threonine kinase activity"/>
    <property type="evidence" value="ECO:0007669"/>
    <property type="project" value="UniProtKB-KW"/>
</dbReference>
<dbReference type="GO" id="GO:0005634">
    <property type="term" value="C:nucleus"/>
    <property type="evidence" value="ECO:0007669"/>
    <property type="project" value="TreeGrafter"/>
</dbReference>
<organism evidence="10 11">
    <name type="scientific">Ostreobium quekettii</name>
    <dbReference type="NCBI Taxonomy" id="121088"/>
    <lineage>
        <taxon>Eukaryota</taxon>
        <taxon>Viridiplantae</taxon>
        <taxon>Chlorophyta</taxon>
        <taxon>core chlorophytes</taxon>
        <taxon>Ulvophyceae</taxon>
        <taxon>TCBD clade</taxon>
        <taxon>Bryopsidales</taxon>
        <taxon>Ostreobineae</taxon>
        <taxon>Ostreobiaceae</taxon>
        <taxon>Ostreobium</taxon>
    </lineage>
</organism>
<dbReference type="AlphaFoldDB" id="A0A8S1J5C8"/>
<keyword evidence="5" id="KW-0547">Nucleotide-binding</keyword>